<evidence type="ECO:0000313" key="2">
    <source>
        <dbReference type="EMBL" id="VEN34359.1"/>
    </source>
</evidence>
<dbReference type="EMBL" id="CAACVG010000618">
    <property type="protein sequence ID" value="VEN34359.1"/>
    <property type="molecule type" value="Genomic_DNA"/>
</dbReference>
<protein>
    <submittedName>
        <fullName evidence="2">Uncharacterized protein</fullName>
    </submittedName>
</protein>
<reference evidence="2 3" key="1">
    <citation type="submission" date="2019-01" db="EMBL/GenBank/DDBJ databases">
        <authorList>
            <person name="Sayadi A."/>
        </authorList>
    </citation>
    <scope>NUCLEOTIDE SEQUENCE [LARGE SCALE GENOMIC DNA]</scope>
</reference>
<proteinExistence type="predicted"/>
<accession>A0A653BG17</accession>
<keyword evidence="3" id="KW-1185">Reference proteome</keyword>
<dbReference type="AlphaFoldDB" id="A0A653BG17"/>
<dbReference type="Proteomes" id="UP000410492">
    <property type="component" value="Unassembled WGS sequence"/>
</dbReference>
<evidence type="ECO:0000313" key="3">
    <source>
        <dbReference type="Proteomes" id="UP000410492"/>
    </source>
</evidence>
<feature type="region of interest" description="Disordered" evidence="1">
    <location>
        <begin position="74"/>
        <end position="96"/>
    </location>
</feature>
<organism evidence="2 3">
    <name type="scientific">Callosobruchus maculatus</name>
    <name type="common">Southern cowpea weevil</name>
    <name type="synonym">Pulse bruchid</name>
    <dbReference type="NCBI Taxonomy" id="64391"/>
    <lineage>
        <taxon>Eukaryota</taxon>
        <taxon>Metazoa</taxon>
        <taxon>Ecdysozoa</taxon>
        <taxon>Arthropoda</taxon>
        <taxon>Hexapoda</taxon>
        <taxon>Insecta</taxon>
        <taxon>Pterygota</taxon>
        <taxon>Neoptera</taxon>
        <taxon>Endopterygota</taxon>
        <taxon>Coleoptera</taxon>
        <taxon>Polyphaga</taxon>
        <taxon>Cucujiformia</taxon>
        <taxon>Chrysomeloidea</taxon>
        <taxon>Chrysomelidae</taxon>
        <taxon>Bruchinae</taxon>
        <taxon>Bruchini</taxon>
        <taxon>Callosobruchus</taxon>
    </lineage>
</organism>
<name>A0A653BG17_CALMS</name>
<evidence type="ECO:0000256" key="1">
    <source>
        <dbReference type="SAM" id="MobiDB-lite"/>
    </source>
</evidence>
<sequence>MFQFVGFVWQIIHTYQSLCCSKDSFDTMPFTGITVFFQKRSSGCLSCGFYFQCSLRIPIDCQKAYYANSYQDYSDSETSRSNVRNLSTQQKGAPFQ</sequence>
<gene>
    <name evidence="2" type="ORF">CALMAC_LOCUS585</name>
</gene>
<feature type="compositionally biased region" description="Polar residues" evidence="1">
    <location>
        <begin position="79"/>
        <end position="96"/>
    </location>
</feature>
<dbReference type="OrthoDB" id="6668942at2759"/>